<gene>
    <name evidence="4" type="ORF">RFH988_LOCUS5596</name>
</gene>
<dbReference type="GO" id="GO:0000978">
    <property type="term" value="F:RNA polymerase II cis-regulatory region sequence-specific DNA binding"/>
    <property type="evidence" value="ECO:0007669"/>
    <property type="project" value="TreeGrafter"/>
</dbReference>
<protein>
    <recommendedName>
        <fullName evidence="3">Fork-head domain-containing protein</fullName>
    </recommendedName>
</protein>
<dbReference type="GO" id="GO:0005634">
    <property type="term" value="C:nucleus"/>
    <property type="evidence" value="ECO:0007669"/>
    <property type="project" value="UniProtKB-SubCell"/>
</dbReference>
<dbReference type="PRINTS" id="PR00053">
    <property type="entry name" value="FORKHEAD"/>
</dbReference>
<dbReference type="Pfam" id="PF00250">
    <property type="entry name" value="Forkhead"/>
    <property type="match status" value="1"/>
</dbReference>
<evidence type="ECO:0000259" key="3">
    <source>
        <dbReference type="PROSITE" id="PS50039"/>
    </source>
</evidence>
<keyword evidence="2" id="KW-0539">Nucleus</keyword>
<organism evidence="4 5">
    <name type="scientific">Rotaria sordida</name>
    <dbReference type="NCBI Taxonomy" id="392033"/>
    <lineage>
        <taxon>Eukaryota</taxon>
        <taxon>Metazoa</taxon>
        <taxon>Spiralia</taxon>
        <taxon>Gnathifera</taxon>
        <taxon>Rotifera</taxon>
        <taxon>Eurotatoria</taxon>
        <taxon>Bdelloidea</taxon>
        <taxon>Philodinida</taxon>
        <taxon>Philodinidae</taxon>
        <taxon>Rotaria</taxon>
    </lineage>
</organism>
<dbReference type="InterPro" id="IPR036390">
    <property type="entry name" value="WH_DNA-bd_sf"/>
</dbReference>
<name>A0A813V062_9BILA</name>
<dbReference type="GO" id="GO:0030154">
    <property type="term" value="P:cell differentiation"/>
    <property type="evidence" value="ECO:0007669"/>
    <property type="project" value="TreeGrafter"/>
</dbReference>
<dbReference type="InterPro" id="IPR036388">
    <property type="entry name" value="WH-like_DNA-bd_sf"/>
</dbReference>
<dbReference type="PANTHER" id="PTHR11829:SF388">
    <property type="entry name" value="FORK HEAD DOMAIN-CONTAINING PROTEIN L1-RELATED"/>
    <property type="match status" value="1"/>
</dbReference>
<dbReference type="EMBL" id="CAJNOO010000160">
    <property type="protein sequence ID" value="CAF0834080.1"/>
    <property type="molecule type" value="Genomic_DNA"/>
</dbReference>
<dbReference type="GO" id="GO:0009653">
    <property type="term" value="P:anatomical structure morphogenesis"/>
    <property type="evidence" value="ECO:0007669"/>
    <property type="project" value="TreeGrafter"/>
</dbReference>
<dbReference type="InterPro" id="IPR050211">
    <property type="entry name" value="FOX_domain-containing"/>
</dbReference>
<dbReference type="Proteomes" id="UP000663882">
    <property type="component" value="Unassembled WGS sequence"/>
</dbReference>
<dbReference type="SMART" id="SM00339">
    <property type="entry name" value="FH"/>
    <property type="match status" value="1"/>
</dbReference>
<accession>A0A813V062</accession>
<dbReference type="GO" id="GO:0000981">
    <property type="term" value="F:DNA-binding transcription factor activity, RNA polymerase II-specific"/>
    <property type="evidence" value="ECO:0007669"/>
    <property type="project" value="TreeGrafter"/>
</dbReference>
<dbReference type="SUPFAM" id="SSF46785">
    <property type="entry name" value="Winged helix' DNA-binding domain"/>
    <property type="match status" value="1"/>
</dbReference>
<dbReference type="Gene3D" id="1.10.10.10">
    <property type="entry name" value="Winged helix-like DNA-binding domain superfamily/Winged helix DNA-binding domain"/>
    <property type="match status" value="1"/>
</dbReference>
<comment type="caution">
    <text evidence="4">The sequence shown here is derived from an EMBL/GenBank/DDBJ whole genome shotgun (WGS) entry which is preliminary data.</text>
</comment>
<dbReference type="InterPro" id="IPR001766">
    <property type="entry name" value="Fork_head_dom"/>
</dbReference>
<proteinExistence type="predicted"/>
<feature type="DNA-binding region" description="Fork-head" evidence="2">
    <location>
        <begin position="3"/>
        <end position="97"/>
    </location>
</feature>
<keyword evidence="1 2" id="KW-0238">DNA-binding</keyword>
<evidence type="ECO:0000256" key="2">
    <source>
        <dbReference type="PROSITE-ProRule" id="PRU00089"/>
    </source>
</evidence>
<sequence>MTKPPICYMKLITLAIQNSPGQKCTLNGIYQYIMDHCPYYRENQAKWQNFIRHSLSLNELFVKVARDDKQPGKGCYWMLHSDLYYMFENGSFLRRHRRRRFKQESSNNHH</sequence>
<dbReference type="OrthoDB" id="5954824at2759"/>
<dbReference type="AlphaFoldDB" id="A0A813V062"/>
<evidence type="ECO:0000313" key="4">
    <source>
        <dbReference type="EMBL" id="CAF0834080.1"/>
    </source>
</evidence>
<dbReference type="FunFam" id="1.10.10.10:FF:000135">
    <property type="entry name" value="forkhead box protein G1"/>
    <property type="match status" value="1"/>
</dbReference>
<dbReference type="PROSITE" id="PS50039">
    <property type="entry name" value="FORK_HEAD_3"/>
    <property type="match status" value="1"/>
</dbReference>
<evidence type="ECO:0000256" key="1">
    <source>
        <dbReference type="ARBA" id="ARBA00023125"/>
    </source>
</evidence>
<comment type="subcellular location">
    <subcellularLocation>
        <location evidence="2">Nucleus</location>
    </subcellularLocation>
</comment>
<reference evidence="4" key="1">
    <citation type="submission" date="2021-02" db="EMBL/GenBank/DDBJ databases">
        <authorList>
            <person name="Nowell W R."/>
        </authorList>
    </citation>
    <scope>NUCLEOTIDE SEQUENCE</scope>
</reference>
<dbReference type="PANTHER" id="PTHR11829">
    <property type="entry name" value="FORKHEAD BOX PROTEIN"/>
    <property type="match status" value="1"/>
</dbReference>
<feature type="domain" description="Fork-head" evidence="3">
    <location>
        <begin position="3"/>
        <end position="97"/>
    </location>
</feature>
<evidence type="ECO:0000313" key="5">
    <source>
        <dbReference type="Proteomes" id="UP000663882"/>
    </source>
</evidence>